<reference evidence="6" key="5">
    <citation type="submission" date="2025-09" db="UniProtKB">
        <authorList>
            <consortium name="Ensembl"/>
        </authorList>
    </citation>
    <scope>IDENTIFICATION</scope>
</reference>
<protein>
    <recommendedName>
        <fullName evidence="5">Calponin-homology (CH) domain-containing protein</fullName>
    </recommendedName>
</protein>
<proteinExistence type="inferred from homology"/>
<name>A0A4W4EA17_ELEEL</name>
<dbReference type="GeneTree" id="ENSGT00940000154495"/>
<reference evidence="7" key="1">
    <citation type="journal article" date="2014" name="Science">
        <title>Nonhuman genetics. Genomic basis for the convergent evolution of electric organs.</title>
        <authorList>
            <person name="Gallant J.R."/>
            <person name="Traeger L.L."/>
            <person name="Volkening J.D."/>
            <person name="Moffett H."/>
            <person name="Chen P.H."/>
            <person name="Novina C.D."/>
            <person name="Phillips G.N.Jr."/>
            <person name="Anand R."/>
            <person name="Wells G.B."/>
            <person name="Pinch M."/>
            <person name="Guth R."/>
            <person name="Unguez G.A."/>
            <person name="Albert J.S."/>
            <person name="Zakon H.H."/>
            <person name="Samanta M.P."/>
            <person name="Sussman M.R."/>
        </authorList>
    </citation>
    <scope>NUCLEOTIDE SEQUENCE [LARGE SCALE GENOMIC DNA]</scope>
</reference>
<evidence type="ECO:0000256" key="3">
    <source>
        <dbReference type="ARBA" id="ARBA00061655"/>
    </source>
</evidence>
<dbReference type="PROSITE" id="PS50021">
    <property type="entry name" value="CH"/>
    <property type="match status" value="1"/>
</dbReference>
<feature type="coiled-coil region" evidence="4">
    <location>
        <begin position="10"/>
        <end position="83"/>
    </location>
</feature>
<feature type="domain" description="Calponin-homology (CH)" evidence="5">
    <location>
        <begin position="342"/>
        <end position="448"/>
    </location>
</feature>
<evidence type="ECO:0000313" key="7">
    <source>
        <dbReference type="Proteomes" id="UP000314983"/>
    </source>
</evidence>
<evidence type="ECO:0000256" key="1">
    <source>
        <dbReference type="ARBA" id="ARBA00022553"/>
    </source>
</evidence>
<dbReference type="OMA" id="KTRSYEQ"/>
<reference evidence="6" key="3">
    <citation type="submission" date="2020-05" db="EMBL/GenBank/DDBJ databases">
        <title>Electrophorus electricus (electric eel) genome, fEleEle1, primary haplotype.</title>
        <authorList>
            <person name="Myers G."/>
            <person name="Meyer A."/>
            <person name="Fedrigo O."/>
            <person name="Formenti G."/>
            <person name="Rhie A."/>
            <person name="Tracey A."/>
            <person name="Sims Y."/>
            <person name="Jarvis E.D."/>
        </authorList>
    </citation>
    <scope>NUCLEOTIDE SEQUENCE [LARGE SCALE GENOMIC DNA]</scope>
</reference>
<evidence type="ECO:0000313" key="6">
    <source>
        <dbReference type="Ensembl" id="ENSEEEP00000008852.2"/>
    </source>
</evidence>
<evidence type="ECO:0000256" key="2">
    <source>
        <dbReference type="ARBA" id="ARBA00023054"/>
    </source>
</evidence>
<comment type="similarity">
    <text evidence="3">Belongs to the smoothelin family.</text>
</comment>
<dbReference type="PANTHER" id="PTHR23167:SF52">
    <property type="entry name" value="SMOOTHELIN"/>
    <property type="match status" value="1"/>
</dbReference>
<evidence type="ECO:0000259" key="5">
    <source>
        <dbReference type="PROSITE" id="PS50021"/>
    </source>
</evidence>
<evidence type="ECO:0000256" key="4">
    <source>
        <dbReference type="SAM" id="Coils"/>
    </source>
</evidence>
<dbReference type="FunFam" id="1.10.418.10:FF:000009">
    <property type="entry name" value="smoothelin isoform X2"/>
    <property type="match status" value="1"/>
</dbReference>
<dbReference type="Pfam" id="PF00307">
    <property type="entry name" value="CH"/>
    <property type="match status" value="1"/>
</dbReference>
<reference evidence="7" key="2">
    <citation type="journal article" date="2017" name="Sci. Adv.">
        <title>A tail of two voltages: Proteomic comparison of the three electric organs of the electric eel.</title>
        <authorList>
            <person name="Traeger L.L."/>
            <person name="Sabat G."/>
            <person name="Barrett-Wilt G.A."/>
            <person name="Wells G.B."/>
            <person name="Sussman M.R."/>
        </authorList>
    </citation>
    <scope>NUCLEOTIDE SEQUENCE [LARGE SCALE GENOMIC DNA]</scope>
</reference>
<dbReference type="InterPro" id="IPR001715">
    <property type="entry name" value="CH_dom"/>
</dbReference>
<organism evidence="6 7">
    <name type="scientific">Electrophorus electricus</name>
    <name type="common">Electric eel</name>
    <name type="synonym">Gymnotus electricus</name>
    <dbReference type="NCBI Taxonomy" id="8005"/>
    <lineage>
        <taxon>Eukaryota</taxon>
        <taxon>Metazoa</taxon>
        <taxon>Chordata</taxon>
        <taxon>Craniata</taxon>
        <taxon>Vertebrata</taxon>
        <taxon>Euteleostomi</taxon>
        <taxon>Actinopterygii</taxon>
        <taxon>Neopterygii</taxon>
        <taxon>Teleostei</taxon>
        <taxon>Ostariophysi</taxon>
        <taxon>Gymnotiformes</taxon>
        <taxon>Gymnotoidei</taxon>
        <taxon>Gymnotidae</taxon>
        <taxon>Electrophorus</taxon>
    </lineage>
</organism>
<dbReference type="SMART" id="SM00033">
    <property type="entry name" value="CH"/>
    <property type="match status" value="1"/>
</dbReference>
<dbReference type="InterPro" id="IPR036872">
    <property type="entry name" value="CH_dom_sf"/>
</dbReference>
<dbReference type="InterPro" id="IPR050540">
    <property type="entry name" value="F-actin_Monoox_Mical"/>
</dbReference>
<keyword evidence="2 4" id="KW-0175">Coiled coil</keyword>
<dbReference type="Gene3D" id="1.10.418.10">
    <property type="entry name" value="Calponin-like domain"/>
    <property type="match status" value="1"/>
</dbReference>
<dbReference type="PANTHER" id="PTHR23167">
    <property type="entry name" value="CALPONIN HOMOLOGY DOMAIN-CONTAINING PROTEIN DDB_G0272472-RELATED"/>
    <property type="match status" value="1"/>
</dbReference>
<dbReference type="AlphaFoldDB" id="A0A4W4EA17"/>
<dbReference type="Ensembl" id="ENSEEET00000008965.2">
    <property type="protein sequence ID" value="ENSEEEP00000008852.2"/>
    <property type="gene ID" value="ENSEEEG00000004569.2"/>
</dbReference>
<keyword evidence="7" id="KW-1185">Reference proteome</keyword>
<dbReference type="Proteomes" id="UP000314983">
    <property type="component" value="Chromosome 5"/>
</dbReference>
<reference evidence="6" key="4">
    <citation type="submission" date="2025-08" db="UniProtKB">
        <authorList>
            <consortium name="Ensembl"/>
        </authorList>
    </citation>
    <scope>IDENTIFICATION</scope>
</reference>
<sequence>IPGLFIDENLDNTEEGVSRLELTLQCAVQEIHCDLKAFGKYVDVRLEEATAKVNPAIEAIATLQEENLRLRLQQEKLARQIEALCQALGLPEDHADPVPHPPTFSTRRSSSTPSLISSFSRSNSMVGLGLCIAAIFQVLPNEAASSSSGSKLTSEQLEAIQDEEILDKMLDDSKDFEERKMIRAAMRELRKKKRDQREKEREVRLQELRQQREERAQKDRSGAGEVVVRKVEKSVDGSTVSEITKTNRFAQSGGTMQTKSYSYSSSSSTKKVGSVFDREDDSALERRQAERRKELVRAQTLPKTSAVQARRAMMEKLDKDSGSPAQVNKVHRSTSFGVPNANSIKQMLLDWCRAKTRDYENVDIQNFSSSWSDGMAFCALVHNFFPEAFDYSALSPSNRRQNFEVAFKTAEKLADCPQLLDVDDMVRLREPDWKCVYTYLQEFYRGLVQKGLVKTKHST</sequence>
<keyword evidence="1" id="KW-0597">Phosphoprotein</keyword>
<dbReference type="InterPro" id="IPR022189">
    <property type="entry name" value="SMTN"/>
</dbReference>
<accession>A0A4W4EA17</accession>
<feature type="coiled-coil region" evidence="4">
    <location>
        <begin position="179"/>
        <end position="209"/>
    </location>
</feature>
<dbReference type="CDD" id="cd21259">
    <property type="entry name" value="CH_SMTNB"/>
    <property type="match status" value="1"/>
</dbReference>
<dbReference type="Pfam" id="PF12510">
    <property type="entry name" value="Smoothelin"/>
    <property type="match status" value="1"/>
</dbReference>
<dbReference type="SUPFAM" id="SSF47576">
    <property type="entry name" value="Calponin-homology domain, CH-domain"/>
    <property type="match status" value="1"/>
</dbReference>